<comment type="caution">
    <text evidence="9">The sequence shown here is derived from an EMBL/GenBank/DDBJ whole genome shotgun (WGS) entry which is preliminary data.</text>
</comment>
<evidence type="ECO:0000256" key="4">
    <source>
        <dbReference type="ARBA" id="ARBA00022692"/>
    </source>
</evidence>
<dbReference type="CDD" id="cd17477">
    <property type="entry name" value="MFS_YcaD_like"/>
    <property type="match status" value="1"/>
</dbReference>
<dbReference type="Proteomes" id="UP000310541">
    <property type="component" value="Unassembled WGS sequence"/>
</dbReference>
<accession>A0A4U1MDB6</accession>
<feature type="transmembrane region" description="Helical" evidence="7">
    <location>
        <begin position="99"/>
        <end position="121"/>
    </location>
</feature>
<reference evidence="9 10" key="1">
    <citation type="submission" date="2019-04" db="EMBL/GenBank/DDBJ databases">
        <title>Genome sequence of Bacillus hwajinpoensis strain Y2.</title>
        <authorList>
            <person name="Fair J.L."/>
            <person name="Maclea K.S."/>
        </authorList>
    </citation>
    <scope>NUCLEOTIDE SEQUENCE [LARGE SCALE GENOMIC DNA]</scope>
    <source>
        <strain evidence="9 10">Y2</strain>
    </source>
</reference>
<dbReference type="OrthoDB" id="478565at2"/>
<proteinExistence type="predicted"/>
<dbReference type="Gene3D" id="1.20.1250.20">
    <property type="entry name" value="MFS general substrate transporter like domains"/>
    <property type="match status" value="2"/>
</dbReference>
<feature type="transmembrane region" description="Helical" evidence="7">
    <location>
        <begin position="74"/>
        <end position="93"/>
    </location>
</feature>
<feature type="transmembrane region" description="Helical" evidence="7">
    <location>
        <begin position="293"/>
        <end position="317"/>
    </location>
</feature>
<feature type="transmembrane region" description="Helical" evidence="7">
    <location>
        <begin position="9"/>
        <end position="33"/>
    </location>
</feature>
<keyword evidence="5 7" id="KW-1133">Transmembrane helix</keyword>
<comment type="subcellular location">
    <subcellularLocation>
        <location evidence="1">Cell membrane</location>
        <topology evidence="1">Multi-pass membrane protein</topology>
    </subcellularLocation>
</comment>
<evidence type="ECO:0000256" key="6">
    <source>
        <dbReference type="ARBA" id="ARBA00023136"/>
    </source>
</evidence>
<feature type="transmembrane region" description="Helical" evidence="7">
    <location>
        <begin position="158"/>
        <end position="177"/>
    </location>
</feature>
<evidence type="ECO:0000313" key="9">
    <source>
        <dbReference type="EMBL" id="TKD68322.1"/>
    </source>
</evidence>
<dbReference type="GO" id="GO:0005886">
    <property type="term" value="C:plasma membrane"/>
    <property type="evidence" value="ECO:0007669"/>
    <property type="project" value="UniProtKB-SubCell"/>
</dbReference>
<dbReference type="AlphaFoldDB" id="A0A4U1MDB6"/>
<protein>
    <submittedName>
        <fullName evidence="9">MFS transporter</fullName>
    </submittedName>
</protein>
<feature type="domain" description="Major facilitator superfamily (MFS) profile" evidence="8">
    <location>
        <begin position="8"/>
        <end position="382"/>
    </location>
</feature>
<dbReference type="InterPro" id="IPR036259">
    <property type="entry name" value="MFS_trans_sf"/>
</dbReference>
<evidence type="ECO:0000256" key="3">
    <source>
        <dbReference type="ARBA" id="ARBA00022475"/>
    </source>
</evidence>
<keyword evidence="2" id="KW-0813">Transport</keyword>
<feature type="transmembrane region" description="Helical" evidence="7">
    <location>
        <begin position="45"/>
        <end position="62"/>
    </location>
</feature>
<dbReference type="GO" id="GO:0022857">
    <property type="term" value="F:transmembrane transporter activity"/>
    <property type="evidence" value="ECO:0007669"/>
    <property type="project" value="InterPro"/>
</dbReference>
<feature type="transmembrane region" description="Helical" evidence="7">
    <location>
        <begin position="133"/>
        <end position="152"/>
    </location>
</feature>
<evidence type="ECO:0000259" key="8">
    <source>
        <dbReference type="PROSITE" id="PS50850"/>
    </source>
</evidence>
<keyword evidence="6 7" id="KW-0472">Membrane</keyword>
<feature type="transmembrane region" description="Helical" evidence="7">
    <location>
        <begin position="238"/>
        <end position="258"/>
    </location>
</feature>
<dbReference type="Pfam" id="PF07690">
    <property type="entry name" value="MFS_1"/>
    <property type="match status" value="1"/>
</dbReference>
<dbReference type="PROSITE" id="PS00216">
    <property type="entry name" value="SUGAR_TRANSPORT_1"/>
    <property type="match status" value="1"/>
</dbReference>
<dbReference type="InterPro" id="IPR005829">
    <property type="entry name" value="Sugar_transporter_CS"/>
</dbReference>
<dbReference type="EMBL" id="SWFM01000006">
    <property type="protein sequence ID" value="TKD68322.1"/>
    <property type="molecule type" value="Genomic_DNA"/>
</dbReference>
<dbReference type="InterPro" id="IPR047200">
    <property type="entry name" value="MFS_YcaD-like"/>
</dbReference>
<organism evidence="9 10">
    <name type="scientific">Guptibacillus hwajinpoensis</name>
    <dbReference type="NCBI Taxonomy" id="208199"/>
    <lineage>
        <taxon>Bacteria</taxon>
        <taxon>Bacillati</taxon>
        <taxon>Bacillota</taxon>
        <taxon>Bacilli</taxon>
        <taxon>Bacillales</taxon>
        <taxon>Guptibacillaceae</taxon>
        <taxon>Guptibacillus</taxon>
    </lineage>
</organism>
<keyword evidence="4 7" id="KW-0812">Transmembrane</keyword>
<dbReference type="PROSITE" id="PS50850">
    <property type="entry name" value="MFS"/>
    <property type="match status" value="1"/>
</dbReference>
<gene>
    <name evidence="9" type="ORF">FBF83_17450</name>
</gene>
<dbReference type="SUPFAM" id="SSF103473">
    <property type="entry name" value="MFS general substrate transporter"/>
    <property type="match status" value="1"/>
</dbReference>
<dbReference type="PANTHER" id="PTHR23521:SF2">
    <property type="entry name" value="TRANSPORTER MFS SUPERFAMILY"/>
    <property type="match status" value="1"/>
</dbReference>
<evidence type="ECO:0000256" key="7">
    <source>
        <dbReference type="SAM" id="Phobius"/>
    </source>
</evidence>
<evidence type="ECO:0000256" key="5">
    <source>
        <dbReference type="ARBA" id="ARBA00022989"/>
    </source>
</evidence>
<dbReference type="InterPro" id="IPR020846">
    <property type="entry name" value="MFS_dom"/>
</dbReference>
<dbReference type="RefSeq" id="WP_136948428.1">
    <property type="nucleotide sequence ID" value="NZ_SWFM01000006.1"/>
</dbReference>
<feature type="transmembrane region" description="Helical" evidence="7">
    <location>
        <begin position="198"/>
        <end position="218"/>
    </location>
</feature>
<evidence type="ECO:0000313" key="10">
    <source>
        <dbReference type="Proteomes" id="UP000310541"/>
    </source>
</evidence>
<name>A0A4U1MDB6_9BACL</name>
<evidence type="ECO:0000256" key="2">
    <source>
        <dbReference type="ARBA" id="ARBA00022448"/>
    </source>
</evidence>
<keyword evidence="3" id="KW-1003">Cell membrane</keyword>
<feature type="transmembrane region" description="Helical" evidence="7">
    <location>
        <begin position="270"/>
        <end position="287"/>
    </location>
</feature>
<sequence>MFESNRYRFLILISIVFISGYSQGMLLPLLSILLEEAGVSSSMNGLNASALYIGILFASPFIEKPVRKFGYKPAISVGLLLVAISVILIPIWQAFWFWFILRIIVGIGDNLLHFATQLWITTTTSKEKRGRNIAIYGSAFGLGFAAGPLSTILVQFSLYLPFVIASGISLVTWFMLTRITNEFPDPLTSGSERVLSKYLHVLKIGWVALLPSFGYGFLEASLHGNFPVYALRAGLDVKAVSILLPAFVVGSLVFQMPLGIWSDKLGRKNVLLLSMLIGWICFSGAIFTTSVTFLFILFFLAGMMVGSLFSLSITYLADLLPNSLLPTGNILAGIFFGIGSILGPYLGGLFIDWFAQGSIFYAISGMLLFLFIATATHRSPEQSANFSTSS</sequence>
<dbReference type="InterPro" id="IPR011701">
    <property type="entry name" value="MFS"/>
</dbReference>
<dbReference type="PANTHER" id="PTHR23521">
    <property type="entry name" value="TRANSPORTER MFS SUPERFAMILY"/>
    <property type="match status" value="1"/>
</dbReference>
<evidence type="ECO:0000256" key="1">
    <source>
        <dbReference type="ARBA" id="ARBA00004651"/>
    </source>
</evidence>
<feature type="transmembrane region" description="Helical" evidence="7">
    <location>
        <begin position="329"/>
        <end position="347"/>
    </location>
</feature>
<feature type="transmembrane region" description="Helical" evidence="7">
    <location>
        <begin position="353"/>
        <end position="373"/>
    </location>
</feature>